<feature type="compositionally biased region" description="Basic and acidic residues" evidence="1">
    <location>
        <begin position="56"/>
        <end position="65"/>
    </location>
</feature>
<proteinExistence type="predicted"/>
<sequence>MPEHRDRDHRRDSRSRSPYESRTRDAATSSSSSSRRHRRDRDRSRSRSPSRRKQGRRDDDDREGGRGAPPDGVAPLDDEDDYFRKATELKLWLWEEKHKKLDSLRTEDARRYFAKFCKQWNRGQLSENYYQGISPASLPSSISSSHSWSFKKASQADLDAAASVRKSIDTGSKTRSYDAGAALVGPSALGPSKGPTLGPAMPPPSGGSSSVGSGSAVERLQLEREARDAAYAAERSARHSERRRENREARQDERDDRATGRDRLVEKRREGNADRREFERAREAGGMVEIDDDTLMGGQGGGFKDALRERERQQQRWQERKGAKVDEKKAEIQDRYQAHRQKEDQTMAMFKQLAAARFGGGGGGGAGQ</sequence>
<name>A0A2S5B8H5_9BASI</name>
<feature type="compositionally biased region" description="Basic and acidic residues" evidence="1">
    <location>
        <begin position="1"/>
        <end position="25"/>
    </location>
</feature>
<dbReference type="PANTHER" id="PTHR34117">
    <property type="entry name" value="STYLE CELL-CYCLE INHIBITOR 1"/>
    <property type="match status" value="1"/>
</dbReference>
<reference evidence="2 3" key="1">
    <citation type="journal article" date="2018" name="Front. Microbiol.">
        <title>Prospects for Fungal Bioremediation of Acidic Radioactive Waste Sites: Characterization and Genome Sequence of Rhodotorula taiwanensis MD1149.</title>
        <authorList>
            <person name="Tkavc R."/>
            <person name="Matrosova V.Y."/>
            <person name="Grichenko O.E."/>
            <person name="Gostincar C."/>
            <person name="Volpe R.P."/>
            <person name="Klimenkova P."/>
            <person name="Gaidamakova E.K."/>
            <person name="Zhou C.E."/>
            <person name="Stewart B.J."/>
            <person name="Lyman M.G."/>
            <person name="Malfatti S.A."/>
            <person name="Rubinfeld B."/>
            <person name="Courtot M."/>
            <person name="Singh J."/>
            <person name="Dalgard C.L."/>
            <person name="Hamilton T."/>
            <person name="Frey K.G."/>
            <person name="Gunde-Cimerman N."/>
            <person name="Dugan L."/>
            <person name="Daly M.J."/>
        </authorList>
    </citation>
    <scope>NUCLEOTIDE SEQUENCE [LARGE SCALE GENOMIC DNA]</scope>
    <source>
        <strain evidence="2 3">MD1149</strain>
    </source>
</reference>
<dbReference type="EMBL" id="PJQD01000042">
    <property type="protein sequence ID" value="POY73076.1"/>
    <property type="molecule type" value="Genomic_DNA"/>
</dbReference>
<dbReference type="Proteomes" id="UP000237144">
    <property type="component" value="Unassembled WGS sequence"/>
</dbReference>
<keyword evidence="3" id="KW-1185">Reference proteome</keyword>
<feature type="compositionally biased region" description="Low complexity" evidence="1">
    <location>
        <begin position="206"/>
        <end position="217"/>
    </location>
</feature>
<feature type="compositionally biased region" description="Basic and acidic residues" evidence="1">
    <location>
        <begin position="305"/>
        <end position="331"/>
    </location>
</feature>
<evidence type="ECO:0000256" key="1">
    <source>
        <dbReference type="SAM" id="MobiDB-lite"/>
    </source>
</evidence>
<protein>
    <submittedName>
        <fullName evidence="2">Uncharacterized protein</fullName>
    </submittedName>
</protein>
<organism evidence="2 3">
    <name type="scientific">Rhodotorula taiwanensis</name>
    <dbReference type="NCBI Taxonomy" id="741276"/>
    <lineage>
        <taxon>Eukaryota</taxon>
        <taxon>Fungi</taxon>
        <taxon>Dikarya</taxon>
        <taxon>Basidiomycota</taxon>
        <taxon>Pucciniomycotina</taxon>
        <taxon>Microbotryomycetes</taxon>
        <taxon>Sporidiobolales</taxon>
        <taxon>Sporidiobolaceae</taxon>
        <taxon>Rhodotorula</taxon>
    </lineage>
</organism>
<gene>
    <name evidence="2" type="ORF">BMF94_3914</name>
</gene>
<dbReference type="OrthoDB" id="2139939at2759"/>
<evidence type="ECO:0000313" key="2">
    <source>
        <dbReference type="EMBL" id="POY73076.1"/>
    </source>
</evidence>
<feature type="region of interest" description="Disordered" evidence="1">
    <location>
        <begin position="159"/>
        <end position="331"/>
    </location>
</feature>
<dbReference type="PANTHER" id="PTHR34117:SF1">
    <property type="entry name" value="STYLE CELL-CYCLE INHIBITOR 1"/>
    <property type="match status" value="1"/>
</dbReference>
<comment type="caution">
    <text evidence="2">The sequence shown here is derived from an EMBL/GenBank/DDBJ whole genome shotgun (WGS) entry which is preliminary data.</text>
</comment>
<dbReference type="AlphaFoldDB" id="A0A2S5B8H5"/>
<dbReference type="STRING" id="741276.A0A2S5B8H5"/>
<evidence type="ECO:0000313" key="3">
    <source>
        <dbReference type="Proteomes" id="UP000237144"/>
    </source>
</evidence>
<dbReference type="InterPro" id="IPR044688">
    <property type="entry name" value="SCI-1-like"/>
</dbReference>
<feature type="compositionally biased region" description="Basic and acidic residues" evidence="1">
    <location>
        <begin position="235"/>
        <end position="283"/>
    </location>
</feature>
<accession>A0A2S5B8H5</accession>
<feature type="region of interest" description="Disordered" evidence="1">
    <location>
        <begin position="1"/>
        <end position="80"/>
    </location>
</feature>
<feature type="compositionally biased region" description="Basic residues" evidence="1">
    <location>
        <begin position="34"/>
        <end position="55"/>
    </location>
</feature>